<keyword evidence="1 3" id="KW-0378">Hydrolase</keyword>
<dbReference type="AlphaFoldDB" id="A0A644ZFZ3"/>
<dbReference type="PANTHER" id="PTHR10353">
    <property type="entry name" value="GLYCOSYL HYDROLASE"/>
    <property type="match status" value="1"/>
</dbReference>
<dbReference type="EMBL" id="VSSQ01008715">
    <property type="protein sequence ID" value="MPM39637.1"/>
    <property type="molecule type" value="Genomic_DNA"/>
</dbReference>
<evidence type="ECO:0000313" key="3">
    <source>
        <dbReference type="EMBL" id="MPM39637.1"/>
    </source>
</evidence>
<dbReference type="Gene3D" id="3.20.20.80">
    <property type="entry name" value="Glycosidases"/>
    <property type="match status" value="1"/>
</dbReference>
<comment type="caution">
    <text evidence="3">The sequence shown here is derived from an EMBL/GenBank/DDBJ whole genome shotgun (WGS) entry which is preliminary data.</text>
</comment>
<organism evidence="3">
    <name type="scientific">bioreactor metagenome</name>
    <dbReference type="NCBI Taxonomy" id="1076179"/>
    <lineage>
        <taxon>unclassified sequences</taxon>
        <taxon>metagenomes</taxon>
        <taxon>ecological metagenomes</taxon>
    </lineage>
</organism>
<dbReference type="GO" id="GO:0005829">
    <property type="term" value="C:cytosol"/>
    <property type="evidence" value="ECO:0007669"/>
    <property type="project" value="TreeGrafter"/>
</dbReference>
<dbReference type="EC" id="3.2.1.86" evidence="3"/>
<reference evidence="3" key="1">
    <citation type="submission" date="2019-08" db="EMBL/GenBank/DDBJ databases">
        <authorList>
            <person name="Kucharzyk K."/>
            <person name="Murdoch R.W."/>
            <person name="Higgins S."/>
            <person name="Loffler F."/>
        </authorList>
    </citation>
    <scope>NUCLEOTIDE SEQUENCE</scope>
</reference>
<dbReference type="GO" id="GO:0016052">
    <property type="term" value="P:carbohydrate catabolic process"/>
    <property type="evidence" value="ECO:0007669"/>
    <property type="project" value="TreeGrafter"/>
</dbReference>
<evidence type="ECO:0000256" key="1">
    <source>
        <dbReference type="ARBA" id="ARBA00022801"/>
    </source>
</evidence>
<evidence type="ECO:0000256" key="2">
    <source>
        <dbReference type="ARBA" id="ARBA00023295"/>
    </source>
</evidence>
<keyword evidence="2 3" id="KW-0326">Glycosidase</keyword>
<dbReference type="SUPFAM" id="SSF51445">
    <property type="entry name" value="(Trans)glycosidases"/>
    <property type="match status" value="1"/>
</dbReference>
<sequence>MKIDFPKDFWWGAATSGPQSEGRFNKKHANVFDYWYEVEPAAFFDQVGPDTASNFYNSYKEDIAMLKEIGLNSFRTSIQWSRLIDDLEEGTVNEDAVRFYNAVIDECLAQGIKPVINLLHFDLPVVLQHKYGGWESKHVVDLFAKFARQCFQLFGDRVTDWFTFNEPLVIVDGAYLYQFHYPKIVDGKKAVQVAYNIALASAKAIAAFREMNVNPQGKIGIILNLTPSYPATEEPEDLAAAHFANLWMNDMFLDAAVKGSFPQELVSIFEKDGVLWDATNEELQVIRENTIDVLGVNFYHPNRVQRPSVSADSLAVDWLPARYFEDYAMPGRRMNVDKGWEIYPQALYDIALNIRDNYNNIPWFVSENGMGVSREERYLNAEGMIEDDYRIQFIQEHLYWLAKGMEQGSNCFGYHLWTPIDCWSWTNAYRNRYGFISTNIHTQVKTIKKSGFWFRGVVETDQLEVPDALVKKWGEPSLDIMSMHVIS</sequence>
<gene>
    <name evidence="3" type="primary">gmuD_3</name>
    <name evidence="3" type="ORF">SDC9_86271</name>
</gene>
<name>A0A644ZFZ3_9ZZZZ</name>
<dbReference type="InterPro" id="IPR017853">
    <property type="entry name" value="GH"/>
</dbReference>
<protein>
    <submittedName>
        <fullName evidence="3">6-phospho-beta-glucosidase GmuD</fullName>
        <ecNumber evidence="3">3.2.1.86</ecNumber>
    </submittedName>
</protein>
<dbReference type="InterPro" id="IPR001360">
    <property type="entry name" value="Glyco_hydro_1"/>
</dbReference>
<accession>A0A644ZFZ3</accession>
<dbReference type="PRINTS" id="PR00131">
    <property type="entry name" value="GLHYDRLASE1"/>
</dbReference>
<dbReference type="FunFam" id="3.20.20.80:FF:000004">
    <property type="entry name" value="Beta-glucosidase 6-phospho-beta-glucosidase"/>
    <property type="match status" value="1"/>
</dbReference>
<dbReference type="PANTHER" id="PTHR10353:SF139">
    <property type="entry name" value="6-PHOSPHO-BETA-GLUCOSIDASE GMUD"/>
    <property type="match status" value="1"/>
</dbReference>
<proteinExistence type="predicted"/>
<dbReference type="Pfam" id="PF00232">
    <property type="entry name" value="Glyco_hydro_1"/>
    <property type="match status" value="1"/>
</dbReference>
<dbReference type="GO" id="GO:0008706">
    <property type="term" value="F:6-phospho-beta-glucosidase activity"/>
    <property type="evidence" value="ECO:0007669"/>
    <property type="project" value="UniProtKB-EC"/>
</dbReference>